<dbReference type="InterPro" id="IPR013320">
    <property type="entry name" value="ConA-like_dom_sf"/>
</dbReference>
<keyword evidence="2 6" id="KW-0378">Hydrolase</keyword>
<keyword evidence="3" id="KW-1015">Disulfide bond</keyword>
<evidence type="ECO:0000256" key="2">
    <source>
        <dbReference type="ARBA" id="ARBA00022801"/>
    </source>
</evidence>
<evidence type="ECO:0000313" key="8">
    <source>
        <dbReference type="EMBL" id="CAI9115488.1"/>
    </source>
</evidence>
<comment type="PTM">
    <text evidence="6">Contains at least one intrachain disulfide bond essential for its enzymatic activity.</text>
</comment>
<dbReference type="PANTHER" id="PTHR31062">
    <property type="entry name" value="XYLOGLUCAN ENDOTRANSGLUCOSYLASE/HYDROLASE PROTEIN 8-RELATED"/>
    <property type="match status" value="1"/>
</dbReference>
<feature type="active site" description="Proton donor" evidence="5">
    <location>
        <position position="112"/>
    </location>
</feature>
<reference evidence="8" key="1">
    <citation type="submission" date="2023-03" db="EMBL/GenBank/DDBJ databases">
        <authorList>
            <person name="Julca I."/>
        </authorList>
    </citation>
    <scope>NUCLEOTIDE SEQUENCE</scope>
</reference>
<dbReference type="SUPFAM" id="SSF49899">
    <property type="entry name" value="Concanavalin A-like lectins/glucanases"/>
    <property type="match status" value="1"/>
</dbReference>
<evidence type="ECO:0000256" key="5">
    <source>
        <dbReference type="PIRSR" id="PIRSR005604-1"/>
    </source>
</evidence>
<dbReference type="GO" id="GO:0042546">
    <property type="term" value="P:cell wall biogenesis"/>
    <property type="evidence" value="ECO:0007669"/>
    <property type="project" value="InterPro"/>
</dbReference>
<gene>
    <name evidence="8" type="ORF">OLC1_LOCUS22015</name>
</gene>
<feature type="chain" id="PRO_5043087111" description="Xyloglucan endotransglucosylase/hydrolase" evidence="6">
    <location>
        <begin position="23"/>
        <end position="278"/>
    </location>
</feature>
<keyword evidence="6" id="KW-0134">Cell wall</keyword>
<protein>
    <recommendedName>
        <fullName evidence="6">Xyloglucan endotransglucosylase/hydrolase</fullName>
        <ecNumber evidence="6">2.4.1.207</ecNumber>
    </recommendedName>
</protein>
<keyword evidence="6" id="KW-0964">Secreted</keyword>
<dbReference type="GO" id="GO:0071555">
    <property type="term" value="P:cell wall organization"/>
    <property type="evidence" value="ECO:0007669"/>
    <property type="project" value="UniProtKB-KW"/>
</dbReference>
<dbReference type="GO" id="GO:0010411">
    <property type="term" value="P:xyloglucan metabolic process"/>
    <property type="evidence" value="ECO:0007669"/>
    <property type="project" value="InterPro"/>
</dbReference>
<evidence type="ECO:0000256" key="1">
    <source>
        <dbReference type="ARBA" id="ARBA00022679"/>
    </source>
</evidence>
<dbReference type="Pfam" id="PF00722">
    <property type="entry name" value="Glyco_hydro_16"/>
    <property type="match status" value="1"/>
</dbReference>
<dbReference type="AlphaFoldDB" id="A0AAV1E7F1"/>
<evidence type="ECO:0000256" key="6">
    <source>
        <dbReference type="RuleBase" id="RU361120"/>
    </source>
</evidence>
<dbReference type="PIRSF" id="PIRSF005604">
    <property type="entry name" value="XET"/>
    <property type="match status" value="1"/>
</dbReference>
<dbReference type="Pfam" id="PF06955">
    <property type="entry name" value="XET_C"/>
    <property type="match status" value="1"/>
</dbReference>
<feature type="active site" description="Nucleophile" evidence="5">
    <location>
        <position position="108"/>
    </location>
</feature>
<proteinExistence type="inferred from homology"/>
<organism evidence="8 9">
    <name type="scientific">Oldenlandia corymbosa var. corymbosa</name>
    <dbReference type="NCBI Taxonomy" id="529605"/>
    <lineage>
        <taxon>Eukaryota</taxon>
        <taxon>Viridiplantae</taxon>
        <taxon>Streptophyta</taxon>
        <taxon>Embryophyta</taxon>
        <taxon>Tracheophyta</taxon>
        <taxon>Spermatophyta</taxon>
        <taxon>Magnoliopsida</taxon>
        <taxon>eudicotyledons</taxon>
        <taxon>Gunneridae</taxon>
        <taxon>Pentapetalae</taxon>
        <taxon>asterids</taxon>
        <taxon>lamiids</taxon>
        <taxon>Gentianales</taxon>
        <taxon>Rubiaceae</taxon>
        <taxon>Rubioideae</taxon>
        <taxon>Spermacoceae</taxon>
        <taxon>Hedyotis-Oldenlandia complex</taxon>
        <taxon>Oldenlandia</taxon>
    </lineage>
</organism>
<sequence>MMAYFASIIFLVFVLIFSSCRAQVKFDKNYKQTWGEDHLTVTDGGNGVSLMLNEQHGGAGFISLSDFGSGFFEIEMKIPNKNTNGVITSFYLQEVAFGKPVEGVNHFEFDIEFYGRNFSTNVFAKDQGHREQLFHLWFDPTAGFHKYQILWNQHQIAWFVDGEAVRIWKNLQHRGVAFPSQPLHVEASIWNATFAGGNVDWSQAPFTAFYKDFAMNACVYQGSNPKECYSEKYYWNQKQYWTLTPAQQAQLTNHRKNHMYFDYCSDSSKAGPECKFNQ</sequence>
<evidence type="ECO:0000256" key="4">
    <source>
        <dbReference type="ARBA" id="ARBA00023295"/>
    </source>
</evidence>
<comment type="subcellular location">
    <subcellularLocation>
        <location evidence="6">Secreted</location>
        <location evidence="6">Cell wall</location>
    </subcellularLocation>
    <subcellularLocation>
        <location evidence="6">Secreted</location>
        <location evidence="6">Extracellular space</location>
        <location evidence="6">Apoplast</location>
    </subcellularLocation>
</comment>
<keyword evidence="9" id="KW-1185">Reference proteome</keyword>
<dbReference type="Proteomes" id="UP001161247">
    <property type="component" value="Chromosome 8"/>
</dbReference>
<dbReference type="Gene3D" id="2.60.120.200">
    <property type="match status" value="1"/>
</dbReference>
<evidence type="ECO:0000259" key="7">
    <source>
        <dbReference type="PROSITE" id="PS51762"/>
    </source>
</evidence>
<comment type="function">
    <text evidence="6">Catalyzes xyloglucan endohydrolysis (XEH) and/or endotransglycosylation (XET). Cleaves and religates xyloglucan polymers, an essential constituent of the primary cell wall, and thereby participates in cell wall construction of growing tissues.</text>
</comment>
<dbReference type="InterPro" id="IPR044791">
    <property type="entry name" value="Beta-glucanase/XTH"/>
</dbReference>
<keyword evidence="6" id="KW-0052">Apoplast</keyword>
<dbReference type="EMBL" id="OX459125">
    <property type="protein sequence ID" value="CAI9115488.1"/>
    <property type="molecule type" value="Genomic_DNA"/>
</dbReference>
<dbReference type="GO" id="GO:0016762">
    <property type="term" value="F:xyloglucan:xyloglucosyl transferase activity"/>
    <property type="evidence" value="ECO:0007669"/>
    <property type="project" value="UniProtKB-EC"/>
</dbReference>
<comment type="similarity">
    <text evidence="6">Belongs to the glycosyl hydrolase 16 family.</text>
</comment>
<feature type="signal peptide" evidence="6">
    <location>
        <begin position="1"/>
        <end position="22"/>
    </location>
</feature>
<dbReference type="EC" id="2.4.1.207" evidence="6"/>
<dbReference type="InterPro" id="IPR010713">
    <property type="entry name" value="XET_C"/>
</dbReference>
<name>A0AAV1E7F1_OLDCO</name>
<keyword evidence="6" id="KW-0732">Signal</keyword>
<dbReference type="InterPro" id="IPR000757">
    <property type="entry name" value="Beta-glucanase-like"/>
</dbReference>
<keyword evidence="1 6" id="KW-0808">Transferase</keyword>
<evidence type="ECO:0000313" key="9">
    <source>
        <dbReference type="Proteomes" id="UP001161247"/>
    </source>
</evidence>
<accession>A0AAV1E7F1</accession>
<evidence type="ECO:0000256" key="3">
    <source>
        <dbReference type="ARBA" id="ARBA00023157"/>
    </source>
</evidence>
<dbReference type="GO" id="GO:0048046">
    <property type="term" value="C:apoplast"/>
    <property type="evidence" value="ECO:0007669"/>
    <property type="project" value="UniProtKB-SubCell"/>
</dbReference>
<dbReference type="InterPro" id="IPR016455">
    <property type="entry name" value="XTH"/>
</dbReference>
<dbReference type="PROSITE" id="PS51762">
    <property type="entry name" value="GH16_2"/>
    <property type="match status" value="1"/>
</dbReference>
<keyword evidence="6" id="KW-0961">Cell wall biogenesis/degradation</keyword>
<keyword evidence="4 6" id="KW-0326">Glycosidase</keyword>
<dbReference type="GO" id="GO:0004553">
    <property type="term" value="F:hydrolase activity, hydrolyzing O-glycosyl compounds"/>
    <property type="evidence" value="ECO:0007669"/>
    <property type="project" value="InterPro"/>
</dbReference>
<feature type="domain" description="GH16" evidence="7">
    <location>
        <begin position="3"/>
        <end position="210"/>
    </location>
</feature>